<sequence>MLIATTLLPAATISVQQTLLRFRSKYLQFAVATMMFAAGSTQTRTAIERGRDRC</sequence>
<dbReference type="EMBL" id="MVBN01000001">
    <property type="protein sequence ID" value="OOK84553.1"/>
    <property type="molecule type" value="Genomic_DNA"/>
</dbReference>
<reference evidence="1 2" key="1">
    <citation type="submission" date="2017-02" db="EMBL/GenBank/DDBJ databases">
        <title>Complete genome sequences of Mycobacterium kansasii strains isolated from rhesus macaques.</title>
        <authorList>
            <person name="Panda A."/>
            <person name="Nagaraj S."/>
            <person name="Zhao X."/>
            <person name="Tettelin H."/>
            <person name="Detolla L.J."/>
        </authorList>
    </citation>
    <scope>NUCLEOTIDE SEQUENCE [LARGE SCALE GENOMIC DNA]</scope>
    <source>
        <strain evidence="1 2">11-3469</strain>
    </source>
</reference>
<comment type="caution">
    <text evidence="1">The sequence shown here is derived from an EMBL/GenBank/DDBJ whole genome shotgun (WGS) entry which is preliminary data.</text>
</comment>
<protein>
    <submittedName>
        <fullName evidence="1">Uncharacterized protein</fullName>
    </submittedName>
</protein>
<name>A0A1V3XZ74_MYCKA</name>
<evidence type="ECO:0000313" key="2">
    <source>
        <dbReference type="Proteomes" id="UP000188532"/>
    </source>
</evidence>
<accession>A0A1V3XZ74</accession>
<dbReference type="AlphaFoldDB" id="A0A1V3XZ74"/>
<gene>
    <name evidence="1" type="ORF">BZL29_0158</name>
</gene>
<dbReference type="Proteomes" id="UP000188532">
    <property type="component" value="Unassembled WGS sequence"/>
</dbReference>
<evidence type="ECO:0000313" key="1">
    <source>
        <dbReference type="EMBL" id="OOK84553.1"/>
    </source>
</evidence>
<organism evidence="1 2">
    <name type="scientific">Mycobacterium kansasii</name>
    <dbReference type="NCBI Taxonomy" id="1768"/>
    <lineage>
        <taxon>Bacteria</taxon>
        <taxon>Bacillati</taxon>
        <taxon>Actinomycetota</taxon>
        <taxon>Actinomycetes</taxon>
        <taxon>Mycobacteriales</taxon>
        <taxon>Mycobacteriaceae</taxon>
        <taxon>Mycobacterium</taxon>
    </lineage>
</organism>
<proteinExistence type="predicted"/>